<gene>
    <name evidence="1" type="ORF">PMEA_00024318</name>
</gene>
<proteinExistence type="predicted"/>
<comment type="caution">
    <text evidence="1">The sequence shown here is derived from an EMBL/GenBank/DDBJ whole genome shotgun (WGS) entry which is preliminary data.</text>
</comment>
<accession>A0AAU9XJG5</accession>
<dbReference type="AlphaFoldDB" id="A0AAU9XJG5"/>
<evidence type="ECO:0000313" key="1">
    <source>
        <dbReference type="EMBL" id="CAH3149481.1"/>
    </source>
</evidence>
<dbReference type="Proteomes" id="UP001159428">
    <property type="component" value="Unassembled WGS sequence"/>
</dbReference>
<organism evidence="1 2">
    <name type="scientific">Pocillopora meandrina</name>
    <dbReference type="NCBI Taxonomy" id="46732"/>
    <lineage>
        <taxon>Eukaryota</taxon>
        <taxon>Metazoa</taxon>
        <taxon>Cnidaria</taxon>
        <taxon>Anthozoa</taxon>
        <taxon>Hexacorallia</taxon>
        <taxon>Scleractinia</taxon>
        <taxon>Astrocoeniina</taxon>
        <taxon>Pocilloporidae</taxon>
        <taxon>Pocillopora</taxon>
    </lineage>
</organism>
<reference evidence="1 2" key="1">
    <citation type="submission" date="2022-05" db="EMBL/GenBank/DDBJ databases">
        <authorList>
            <consortium name="Genoscope - CEA"/>
            <person name="William W."/>
        </authorList>
    </citation>
    <scope>NUCLEOTIDE SEQUENCE [LARGE SCALE GENOMIC DNA]</scope>
</reference>
<protein>
    <submittedName>
        <fullName evidence="1">Uncharacterized protein</fullName>
    </submittedName>
</protein>
<keyword evidence="2" id="KW-1185">Reference proteome</keyword>
<name>A0AAU9XJG5_9CNID</name>
<evidence type="ECO:0000313" key="2">
    <source>
        <dbReference type="Proteomes" id="UP001159428"/>
    </source>
</evidence>
<dbReference type="EMBL" id="CALNXJ010000046">
    <property type="protein sequence ID" value="CAH3149481.1"/>
    <property type="molecule type" value="Genomic_DNA"/>
</dbReference>
<sequence length="133" mass="14945">MVEEKIMASGKTIRNITAQQPGFSSEIDVSHLNIYDHLTPRLQTLLYEAKSSNHNLEKLQTNYLSEMDFQFDIIGLTETKITKTTGNISFEIPGYTFEYVATPLASGGVALFINEDLNYTVLERVSCEAFQAL</sequence>